<dbReference type="EMBL" id="JADKYY010000015">
    <property type="protein sequence ID" value="MBF5028104.1"/>
    <property type="molecule type" value="Genomic_DNA"/>
</dbReference>
<proteinExistence type="inferred from homology"/>
<evidence type="ECO:0000313" key="9">
    <source>
        <dbReference type="Proteomes" id="UP000694480"/>
    </source>
</evidence>
<dbReference type="AlphaFoldDB" id="A0A931ECI6"/>
<keyword evidence="2 6" id="KW-0227">DNA damage</keyword>
<dbReference type="GO" id="GO:0009379">
    <property type="term" value="C:Holliday junction helicase complex"/>
    <property type="evidence" value="ECO:0007669"/>
    <property type="project" value="InterPro"/>
</dbReference>
<dbReference type="Proteomes" id="UP000694480">
    <property type="component" value="Unassembled WGS sequence"/>
</dbReference>
<name>A0A931ECI6_9FLAO</name>
<dbReference type="GO" id="GO:0000400">
    <property type="term" value="F:four-way junction DNA binding"/>
    <property type="evidence" value="ECO:0007669"/>
    <property type="project" value="UniProtKB-UniRule"/>
</dbReference>
<protein>
    <recommendedName>
        <fullName evidence="6">Holliday junction branch migration complex subunit RuvA</fullName>
    </recommendedName>
</protein>
<comment type="subcellular location">
    <subcellularLocation>
        <location evidence="6">Cytoplasm</location>
    </subcellularLocation>
</comment>
<evidence type="ECO:0000313" key="8">
    <source>
        <dbReference type="EMBL" id="MBF5028104.1"/>
    </source>
</evidence>
<keyword evidence="3 6" id="KW-0238">DNA-binding</keyword>
<dbReference type="SUPFAM" id="SSF47781">
    <property type="entry name" value="RuvA domain 2-like"/>
    <property type="match status" value="1"/>
</dbReference>
<comment type="similarity">
    <text evidence="6">Belongs to the RuvA family.</text>
</comment>
<dbReference type="CDD" id="cd14332">
    <property type="entry name" value="UBA_RuvA_C"/>
    <property type="match status" value="1"/>
</dbReference>
<sequence length="196" mass="21507">MIYSLRGTVLEVTPSFCAIEVNGIGYQIGISLQSYQKLQKDAQAFLFISQIIREDANLLFGFISKEERVLFNLLLSVSGVGPSSALIMLSSLSIEEIIEAISSGNSVLLQKVKGIGAKTAQRIVIDLRDKIQILGEVSFKDPLMGSSLESVKQEALKALEVLGISRKITEKATEKILLSTPDIKLEELVKQILRNL</sequence>
<comment type="subunit">
    <text evidence="6">Homotetramer. Forms an RuvA(8)-RuvB(12)-Holliday junction (HJ) complex. HJ DNA is sandwiched between 2 RuvA tetramers; dsDNA enters through RuvA and exits via RuvB. An RuvB hexamer assembles on each DNA strand where it exits the tetramer. Each RuvB hexamer is contacted by two RuvA subunits (via domain III) on 2 adjacent RuvB subunits; this complex drives branch migration. In the full resolvosome a probable DNA-RuvA(4)-RuvB(12)-RuvC(2) complex forms which resolves the HJ.</text>
</comment>
<dbReference type="GO" id="GO:0005737">
    <property type="term" value="C:cytoplasm"/>
    <property type="evidence" value="ECO:0007669"/>
    <property type="project" value="UniProtKB-SubCell"/>
</dbReference>
<feature type="domain" description="Helix-hairpin-helix DNA-binding motif class 1" evidence="7">
    <location>
        <begin position="72"/>
        <end position="91"/>
    </location>
</feature>
<dbReference type="GO" id="GO:0048476">
    <property type="term" value="C:Holliday junction resolvase complex"/>
    <property type="evidence" value="ECO:0007669"/>
    <property type="project" value="UniProtKB-UniRule"/>
</dbReference>
<dbReference type="InterPro" id="IPR003583">
    <property type="entry name" value="Hlx-hairpin-Hlx_DNA-bd_motif"/>
</dbReference>
<dbReference type="Gene3D" id="1.10.8.10">
    <property type="entry name" value="DNA helicase RuvA subunit, C-terminal domain"/>
    <property type="match status" value="1"/>
</dbReference>
<dbReference type="InterPro" id="IPR036267">
    <property type="entry name" value="RuvA_C_sf"/>
</dbReference>
<evidence type="ECO:0000256" key="5">
    <source>
        <dbReference type="ARBA" id="ARBA00023204"/>
    </source>
</evidence>
<comment type="caution">
    <text evidence="6">Lacks conserved residue(s) required for the propagation of feature annotation.</text>
</comment>
<dbReference type="GO" id="GO:0006310">
    <property type="term" value="P:DNA recombination"/>
    <property type="evidence" value="ECO:0007669"/>
    <property type="project" value="UniProtKB-UniRule"/>
</dbReference>
<evidence type="ECO:0000256" key="3">
    <source>
        <dbReference type="ARBA" id="ARBA00023125"/>
    </source>
</evidence>
<dbReference type="Pfam" id="PF07499">
    <property type="entry name" value="RuvA_C"/>
    <property type="match status" value="1"/>
</dbReference>
<dbReference type="HAMAP" id="MF_00031">
    <property type="entry name" value="DNA_HJ_migration_RuvA"/>
    <property type="match status" value="1"/>
</dbReference>
<reference evidence="8" key="1">
    <citation type="submission" date="2020-11" db="EMBL/GenBank/DDBJ databases">
        <title>Genome seq and assembly of Planobacterium sp.</title>
        <authorList>
            <person name="Chhetri G."/>
        </authorList>
    </citation>
    <scope>NUCLEOTIDE SEQUENCE</scope>
    <source>
        <strain evidence="8">GCR5</strain>
    </source>
</reference>
<evidence type="ECO:0000256" key="1">
    <source>
        <dbReference type="ARBA" id="ARBA00022490"/>
    </source>
</evidence>
<dbReference type="InterPro" id="IPR012340">
    <property type="entry name" value="NA-bd_OB-fold"/>
</dbReference>
<keyword evidence="1 6" id="KW-0963">Cytoplasm</keyword>
<dbReference type="Pfam" id="PF14520">
    <property type="entry name" value="HHH_5"/>
    <property type="match status" value="1"/>
</dbReference>
<dbReference type="InterPro" id="IPR010994">
    <property type="entry name" value="RuvA_2-like"/>
</dbReference>
<dbReference type="GO" id="GO:0009378">
    <property type="term" value="F:four-way junction helicase activity"/>
    <property type="evidence" value="ECO:0007669"/>
    <property type="project" value="InterPro"/>
</dbReference>
<evidence type="ECO:0000259" key="7">
    <source>
        <dbReference type="SMART" id="SM00278"/>
    </source>
</evidence>
<dbReference type="RefSeq" id="WP_194740030.1">
    <property type="nucleotide sequence ID" value="NZ_JADKYY010000015.1"/>
</dbReference>
<dbReference type="Pfam" id="PF01330">
    <property type="entry name" value="RuvA_N"/>
    <property type="match status" value="1"/>
</dbReference>
<evidence type="ECO:0000256" key="2">
    <source>
        <dbReference type="ARBA" id="ARBA00022763"/>
    </source>
</evidence>
<dbReference type="GO" id="GO:0006281">
    <property type="term" value="P:DNA repair"/>
    <property type="evidence" value="ECO:0007669"/>
    <property type="project" value="UniProtKB-UniRule"/>
</dbReference>
<feature type="region of interest" description="Domain III" evidence="6">
    <location>
        <begin position="153"/>
        <end position="196"/>
    </location>
</feature>
<comment type="caution">
    <text evidence="8">The sequence shown here is derived from an EMBL/GenBank/DDBJ whole genome shotgun (WGS) entry which is preliminary data.</text>
</comment>
<comment type="domain">
    <text evidence="6">Has three domains with a flexible linker between the domains II and III and assumes an 'L' shape. Domain III is highly mobile and contacts RuvB.</text>
</comment>
<evidence type="ECO:0000256" key="4">
    <source>
        <dbReference type="ARBA" id="ARBA00023172"/>
    </source>
</evidence>
<dbReference type="SUPFAM" id="SSF46929">
    <property type="entry name" value="DNA helicase RuvA subunit, C-terminal domain"/>
    <property type="match status" value="1"/>
</dbReference>
<dbReference type="SMART" id="SM00278">
    <property type="entry name" value="HhH1"/>
    <property type="match status" value="2"/>
</dbReference>
<dbReference type="Gene3D" id="1.10.150.20">
    <property type="entry name" value="5' to 3' exonuclease, C-terminal subdomain"/>
    <property type="match status" value="1"/>
</dbReference>
<dbReference type="InterPro" id="IPR011114">
    <property type="entry name" value="RuvA_C"/>
</dbReference>
<dbReference type="GO" id="GO:0005524">
    <property type="term" value="F:ATP binding"/>
    <property type="evidence" value="ECO:0007669"/>
    <property type="project" value="InterPro"/>
</dbReference>
<dbReference type="InterPro" id="IPR013849">
    <property type="entry name" value="DNA_helicase_Holl-junc_RuvA_I"/>
</dbReference>
<organism evidence="8 9">
    <name type="scientific">Planobacterium oryzisoli</name>
    <dbReference type="NCBI Taxonomy" id="2771435"/>
    <lineage>
        <taxon>Bacteria</taxon>
        <taxon>Pseudomonadati</taxon>
        <taxon>Bacteroidota</taxon>
        <taxon>Flavobacteriia</taxon>
        <taxon>Flavobacteriales</taxon>
        <taxon>Weeksellaceae</taxon>
        <taxon>Chryseobacterium group</taxon>
        <taxon>Chryseobacterium</taxon>
    </lineage>
</organism>
<gene>
    <name evidence="6 8" type="primary">ruvA</name>
    <name evidence="8" type="ORF">IC612_09895</name>
</gene>
<comment type="function">
    <text evidence="6">The RuvA-RuvB-RuvC complex processes Holliday junction (HJ) DNA during genetic recombination and DNA repair, while the RuvA-RuvB complex plays an important role in the rescue of blocked DNA replication forks via replication fork reversal (RFR). RuvA specifically binds to HJ cruciform DNA, conferring on it an open structure. The RuvB hexamer acts as an ATP-dependent pump, pulling dsDNA into and through the RuvAB complex. HJ branch migration allows RuvC to scan DNA until it finds its consensus sequence, where it cleaves and resolves the cruciform DNA.</text>
</comment>
<dbReference type="InterPro" id="IPR000085">
    <property type="entry name" value="RuvA"/>
</dbReference>
<keyword evidence="5 6" id="KW-0234">DNA repair</keyword>
<keyword evidence="9" id="KW-1185">Reference proteome</keyword>
<keyword evidence="4 6" id="KW-0233">DNA recombination</keyword>
<accession>A0A931ECI6</accession>
<dbReference type="Gene3D" id="2.40.50.140">
    <property type="entry name" value="Nucleic acid-binding proteins"/>
    <property type="match status" value="1"/>
</dbReference>
<dbReference type="SUPFAM" id="SSF50249">
    <property type="entry name" value="Nucleic acid-binding proteins"/>
    <property type="match status" value="1"/>
</dbReference>
<dbReference type="NCBIfam" id="TIGR00084">
    <property type="entry name" value="ruvA"/>
    <property type="match status" value="1"/>
</dbReference>
<evidence type="ECO:0000256" key="6">
    <source>
        <dbReference type="HAMAP-Rule" id="MF_00031"/>
    </source>
</evidence>
<feature type="domain" description="Helix-hairpin-helix DNA-binding motif class 1" evidence="7">
    <location>
        <begin position="107"/>
        <end position="126"/>
    </location>
</feature>